<dbReference type="AlphaFoldDB" id="A0A3S9A089"/>
<dbReference type="KEGG" id="palb:EJC50_05520"/>
<organism evidence="2 3">
    <name type="scientific">Paenibacillus albus</name>
    <dbReference type="NCBI Taxonomy" id="2495582"/>
    <lineage>
        <taxon>Bacteria</taxon>
        <taxon>Bacillati</taxon>
        <taxon>Bacillota</taxon>
        <taxon>Bacilli</taxon>
        <taxon>Bacillales</taxon>
        <taxon>Paenibacillaceae</taxon>
        <taxon>Paenibacillus</taxon>
    </lineage>
</organism>
<dbReference type="RefSeq" id="WP_126013410.1">
    <property type="nucleotide sequence ID" value="NZ_CP034437.1"/>
</dbReference>
<reference evidence="3" key="1">
    <citation type="submission" date="2018-12" db="EMBL/GenBank/DDBJ databases">
        <title>Genome sequence of Peanibacillus sp.</title>
        <authorList>
            <person name="Subramani G."/>
            <person name="Srinivasan S."/>
            <person name="Kim M.K."/>
        </authorList>
    </citation>
    <scope>NUCLEOTIDE SEQUENCE [LARGE SCALE GENOMIC DNA]</scope>
    <source>
        <strain evidence="3">18JY67-1</strain>
    </source>
</reference>
<accession>A0A3S9A089</accession>
<evidence type="ECO:0000313" key="3">
    <source>
        <dbReference type="Proteomes" id="UP000272528"/>
    </source>
</evidence>
<evidence type="ECO:0000256" key="1">
    <source>
        <dbReference type="SAM" id="MobiDB-lite"/>
    </source>
</evidence>
<dbReference type="PANTHER" id="PTHR33747:SF1">
    <property type="entry name" value="ADENYLATE CYCLASE-ASSOCIATED CAP C-TERMINAL DOMAIN-CONTAINING PROTEIN"/>
    <property type="match status" value="1"/>
</dbReference>
<evidence type="ECO:0000313" key="2">
    <source>
        <dbReference type="EMBL" id="AZN39183.1"/>
    </source>
</evidence>
<dbReference type="PANTHER" id="PTHR33747">
    <property type="entry name" value="UPF0225 PROTEIN SCO1677"/>
    <property type="match status" value="1"/>
</dbReference>
<protein>
    <recommendedName>
        <fullName evidence="4">Rho termination factor N-terminal domain-containing protein</fullName>
    </recommendedName>
</protein>
<evidence type="ECO:0008006" key="4">
    <source>
        <dbReference type="Google" id="ProtNLM"/>
    </source>
</evidence>
<dbReference type="InterPro" id="IPR004027">
    <property type="entry name" value="SEC_C_motif"/>
</dbReference>
<dbReference type="Proteomes" id="UP000272528">
    <property type="component" value="Chromosome"/>
</dbReference>
<sequence>MDLAITTQLSDILSALTKDRLNQIAAACELAGRSKLKKQELADALVQLLTDAEFPQSSLQHPDMPVEIQELLSSTAAQASEAPAAPEAKPEAAQATAQAQTAAASVTSQIRASYKRTITAPRRPVTSVKIGRNEPCPCGSGKKYKKCCL</sequence>
<gene>
    <name evidence="2" type="ORF">EJC50_05520</name>
</gene>
<keyword evidence="3" id="KW-1185">Reference proteome</keyword>
<dbReference type="OrthoDB" id="9814022at2"/>
<dbReference type="EMBL" id="CP034437">
    <property type="protein sequence ID" value="AZN39183.1"/>
    <property type="molecule type" value="Genomic_DNA"/>
</dbReference>
<proteinExistence type="predicted"/>
<dbReference type="Pfam" id="PF02810">
    <property type="entry name" value="SEC-C"/>
    <property type="match status" value="1"/>
</dbReference>
<dbReference type="Gene3D" id="3.10.450.50">
    <property type="match status" value="1"/>
</dbReference>
<name>A0A3S9A089_9BACL</name>
<dbReference type="SUPFAM" id="SSF103642">
    <property type="entry name" value="Sec-C motif"/>
    <property type="match status" value="1"/>
</dbReference>
<feature type="region of interest" description="Disordered" evidence="1">
    <location>
        <begin position="75"/>
        <end position="100"/>
    </location>
</feature>